<feature type="transmembrane region" description="Helical" evidence="5">
    <location>
        <begin position="78"/>
        <end position="100"/>
    </location>
</feature>
<dbReference type="RefSeq" id="WP_109321675.1">
    <property type="nucleotide sequence ID" value="NZ_CP029346.1"/>
</dbReference>
<feature type="transmembrane region" description="Helical" evidence="5">
    <location>
        <begin position="149"/>
        <end position="174"/>
    </location>
</feature>
<reference evidence="7" key="1">
    <citation type="submission" date="2018-05" db="EMBL/GenBank/DDBJ databases">
        <title>Pseudarcicella sp. HME7025 Genome sequencing and assembly.</title>
        <authorList>
            <person name="Kim H."/>
            <person name="Kang H."/>
            <person name="Joh K."/>
        </authorList>
    </citation>
    <scope>NUCLEOTIDE SEQUENCE [LARGE SCALE GENOMIC DNA]</scope>
    <source>
        <strain evidence="7">HME7025</strain>
    </source>
</reference>
<comment type="similarity">
    <text evidence="5">Belongs to the 4-toluene sulfonate uptake permease (TSUP) (TC 2.A.102) family.</text>
</comment>
<dbReference type="GO" id="GO:0005886">
    <property type="term" value="C:plasma membrane"/>
    <property type="evidence" value="ECO:0007669"/>
    <property type="project" value="UniProtKB-SubCell"/>
</dbReference>
<dbReference type="Proteomes" id="UP000245468">
    <property type="component" value="Chromosome"/>
</dbReference>
<organism evidence="6 7">
    <name type="scientific">Aquirufa nivalisilvae</name>
    <dbReference type="NCBI Taxonomy" id="2516557"/>
    <lineage>
        <taxon>Bacteria</taxon>
        <taxon>Pseudomonadati</taxon>
        <taxon>Bacteroidota</taxon>
        <taxon>Cytophagia</taxon>
        <taxon>Cytophagales</taxon>
        <taxon>Flectobacillaceae</taxon>
        <taxon>Aquirufa</taxon>
    </lineage>
</organism>
<dbReference type="KEGG" id="psez:HME7025_00008"/>
<feature type="transmembrane region" description="Helical" evidence="5">
    <location>
        <begin position="186"/>
        <end position="206"/>
    </location>
</feature>
<feature type="transmembrane region" description="Helical" evidence="5">
    <location>
        <begin position="254"/>
        <end position="274"/>
    </location>
</feature>
<protein>
    <recommendedName>
        <fullName evidence="5">Probable membrane transporter protein</fullName>
    </recommendedName>
</protein>
<dbReference type="InterPro" id="IPR002781">
    <property type="entry name" value="TM_pro_TauE-like"/>
</dbReference>
<evidence type="ECO:0000256" key="2">
    <source>
        <dbReference type="ARBA" id="ARBA00022692"/>
    </source>
</evidence>
<sequence>MTITLFLILLVVGAAVGYYSGLVGTGGNLILIPAFDLLFHYLKVPENEVVKFMLAHSFFITTFTGLNVSYKQFKVKNIYVKEVLFISLPGMITAFILTELIRNGNWYHKSDFDVVFFSLLLFLAGRMLLYKPHDSTATTENRRLYYFPLIGVVAGIISSFSGIGGGIIVIPILTDIIKIPFKKASSISIGVVAMLAIPITASYLMIDSHSSFQHILPLQLGYISLTISAPILIGVFSTSGLGVRKAQTTAPHKLRLILGLVILILSAKMVYGFFKIKPMILQ</sequence>
<keyword evidence="4 5" id="KW-0472">Membrane</keyword>
<keyword evidence="5" id="KW-1003">Cell membrane</keyword>
<comment type="subcellular location">
    <subcellularLocation>
        <location evidence="5">Cell membrane</location>
        <topology evidence="5">Multi-pass membrane protein</topology>
    </subcellularLocation>
    <subcellularLocation>
        <location evidence="1">Membrane</location>
        <topology evidence="1">Multi-pass membrane protein</topology>
    </subcellularLocation>
</comment>
<evidence type="ECO:0000313" key="6">
    <source>
        <dbReference type="EMBL" id="AWL07894.1"/>
    </source>
</evidence>
<dbReference type="Pfam" id="PF01925">
    <property type="entry name" value="TauE"/>
    <property type="match status" value="1"/>
</dbReference>
<dbReference type="AlphaFoldDB" id="A0A2S2DR70"/>
<feature type="transmembrane region" description="Helical" evidence="5">
    <location>
        <begin position="218"/>
        <end position="242"/>
    </location>
</feature>
<name>A0A2S2DR70_9BACT</name>
<keyword evidence="2 5" id="KW-0812">Transmembrane</keyword>
<dbReference type="PANTHER" id="PTHR43483">
    <property type="entry name" value="MEMBRANE TRANSPORTER PROTEIN HI_0806-RELATED"/>
    <property type="match status" value="1"/>
</dbReference>
<evidence type="ECO:0000256" key="5">
    <source>
        <dbReference type="RuleBase" id="RU363041"/>
    </source>
</evidence>
<keyword evidence="7" id="KW-1185">Reference proteome</keyword>
<proteinExistence type="inferred from homology"/>
<accession>A0A2S2DR70</accession>
<evidence type="ECO:0000256" key="3">
    <source>
        <dbReference type="ARBA" id="ARBA00022989"/>
    </source>
</evidence>
<gene>
    <name evidence="6" type="ORF">HME7025_00008</name>
</gene>
<evidence type="ECO:0000256" key="4">
    <source>
        <dbReference type="ARBA" id="ARBA00023136"/>
    </source>
</evidence>
<evidence type="ECO:0000256" key="1">
    <source>
        <dbReference type="ARBA" id="ARBA00004141"/>
    </source>
</evidence>
<dbReference type="PANTHER" id="PTHR43483:SF3">
    <property type="entry name" value="MEMBRANE TRANSPORTER PROTEIN HI_0806-RELATED"/>
    <property type="match status" value="1"/>
</dbReference>
<keyword evidence="3 5" id="KW-1133">Transmembrane helix</keyword>
<feature type="transmembrane region" description="Helical" evidence="5">
    <location>
        <begin position="49"/>
        <end position="66"/>
    </location>
</feature>
<dbReference type="EMBL" id="CP029346">
    <property type="protein sequence ID" value="AWL07894.1"/>
    <property type="molecule type" value="Genomic_DNA"/>
</dbReference>
<evidence type="ECO:0000313" key="7">
    <source>
        <dbReference type="Proteomes" id="UP000245468"/>
    </source>
</evidence>